<name>J3VRL6_9ENTR</name>
<accession>J3VRL6</accession>
<keyword evidence="2" id="KW-1185">Reference proteome</keyword>
<dbReference type="AlphaFoldDB" id="J3VRL6"/>
<organism evidence="1 2">
    <name type="scientific">secondary endosymbiont of Ctenarytaina eucalypti</name>
    <dbReference type="NCBI Taxonomy" id="1199245"/>
    <lineage>
        <taxon>Bacteria</taxon>
        <taxon>Pseudomonadati</taxon>
        <taxon>Pseudomonadota</taxon>
        <taxon>Gammaproteobacteria</taxon>
        <taxon>Enterobacterales</taxon>
        <taxon>Enterobacteriaceae</taxon>
        <taxon>aphid secondary symbionts</taxon>
    </lineage>
</organism>
<dbReference type="KEGG" id="sect:A359_02100"/>
<reference evidence="1 2" key="1">
    <citation type="journal article" date="2012" name="Mol. Biol. Evol.">
        <title>Genome reduction and co-evolution between the primary and secondary bacterial symbionts of psyllids.</title>
        <authorList>
            <person name="Sloan D.B."/>
            <person name="Moran N.A."/>
        </authorList>
    </citation>
    <scope>NUCLEOTIDE SEQUENCE [LARGE SCALE GENOMIC DNA]</scope>
    <source>
        <strain evidence="1">Ceuc_S</strain>
    </source>
</reference>
<dbReference type="EMBL" id="CP003546">
    <property type="protein sequence ID" value="AFP84611.1"/>
    <property type="molecule type" value="Genomic_DNA"/>
</dbReference>
<evidence type="ECO:0000313" key="2">
    <source>
        <dbReference type="Proteomes" id="UP000003936"/>
    </source>
</evidence>
<gene>
    <name evidence="1" type="ORF">A359_02100</name>
</gene>
<proteinExistence type="predicted"/>
<evidence type="ECO:0000313" key="1">
    <source>
        <dbReference type="EMBL" id="AFP84611.1"/>
    </source>
</evidence>
<dbReference type="Proteomes" id="UP000003936">
    <property type="component" value="Chromosome"/>
</dbReference>
<protein>
    <submittedName>
        <fullName evidence="1">Uncharacterized protein</fullName>
    </submittedName>
</protein>
<dbReference type="HOGENOM" id="CLU_3066100_0_0_6"/>
<sequence>MYTAIYKKSLLKNFLHIVEIHRFSEPKIKRTVKFFSNENCLFKEEGVVFDKVS</sequence>